<dbReference type="GO" id="GO:0005737">
    <property type="term" value="C:cytoplasm"/>
    <property type="evidence" value="ECO:0007669"/>
    <property type="project" value="TreeGrafter"/>
</dbReference>
<feature type="domain" description="Transglutaminase-like" evidence="1">
    <location>
        <begin position="194"/>
        <end position="250"/>
    </location>
</feature>
<dbReference type="PANTHER" id="PTHR46333:SF2">
    <property type="entry name" value="CYTOKINESIS PROTEIN 3"/>
    <property type="match status" value="1"/>
</dbReference>
<dbReference type="GO" id="GO:0006508">
    <property type="term" value="P:proteolysis"/>
    <property type="evidence" value="ECO:0007669"/>
    <property type="project" value="UniProtKB-KW"/>
</dbReference>
<dbReference type="InterPro" id="IPR038765">
    <property type="entry name" value="Papain-like_cys_pep_sf"/>
</dbReference>
<keyword evidence="2" id="KW-0378">Hydrolase</keyword>
<reference evidence="2 3" key="1">
    <citation type="journal article" date="2015" name="Mol. Biochem. Parasitol.">
        <title>Identification of polymorphic genes for use in assemblage B genotyping assays through comparative genomics of multiple assemblage B Giardia duodenalis isolates.</title>
        <authorList>
            <person name="Wielinga C."/>
            <person name="Thompson R.C."/>
            <person name="Monis P."/>
            <person name="Ryan U."/>
        </authorList>
    </citation>
    <scope>NUCLEOTIDE SEQUENCE [LARGE SCALE GENOMIC DNA]</scope>
    <source>
        <strain evidence="2 3">BAH15c1</strain>
    </source>
</reference>
<evidence type="ECO:0000313" key="3">
    <source>
        <dbReference type="Proteomes" id="UP000070089"/>
    </source>
</evidence>
<dbReference type="Gene3D" id="3.10.620.30">
    <property type="match status" value="1"/>
</dbReference>
<proteinExistence type="predicted"/>
<gene>
    <name evidence="2" type="ORF">QR46_1285</name>
</gene>
<comment type="caution">
    <text evidence="2">The sequence shown here is derived from an EMBL/GenBank/DDBJ whole genome shotgun (WGS) entry which is preliminary data.</text>
</comment>
<protein>
    <submittedName>
        <fullName evidence="2">Putative Transglutaminase/protease</fullName>
    </submittedName>
</protein>
<dbReference type="OrthoDB" id="2128161at2759"/>
<dbReference type="PANTHER" id="PTHR46333">
    <property type="entry name" value="CYTOKINESIS PROTEIN 3"/>
    <property type="match status" value="1"/>
</dbReference>
<dbReference type="Pfam" id="PF01841">
    <property type="entry name" value="Transglut_core"/>
    <property type="match status" value="1"/>
</dbReference>
<name>A0A132NYD7_GIAIN</name>
<dbReference type="GO" id="GO:0008233">
    <property type="term" value="F:peptidase activity"/>
    <property type="evidence" value="ECO:0007669"/>
    <property type="project" value="UniProtKB-KW"/>
</dbReference>
<dbReference type="VEuPathDB" id="GiardiaDB:QR46_1285"/>
<dbReference type="InterPro" id="IPR052557">
    <property type="entry name" value="CAP/Cytokinesis_protein"/>
</dbReference>
<keyword evidence="2" id="KW-0645">Protease</keyword>
<evidence type="ECO:0000259" key="1">
    <source>
        <dbReference type="SMART" id="SM00460"/>
    </source>
</evidence>
<dbReference type="SMART" id="SM00460">
    <property type="entry name" value="TGc"/>
    <property type="match status" value="1"/>
</dbReference>
<evidence type="ECO:0000313" key="2">
    <source>
        <dbReference type="EMBL" id="KWX14702.1"/>
    </source>
</evidence>
<dbReference type="AlphaFoldDB" id="A0A132NYD7"/>
<accession>A0A132NYD7</accession>
<dbReference type="InterPro" id="IPR002931">
    <property type="entry name" value="Transglutaminase-like"/>
</dbReference>
<sequence>MNQGLADETEVGVLHFSFIAILHIMSIELKAKYRILMSSQTVQFGVPCEFRYHRSVVESRYREVIDILASAVESFLPSVVIPSDLKIYDRDMKVINKAFELDYPEIWWTRPTNYSLTNGIVTRVSFQEFDQAEVRLKHATIEQALAKFKAELRPSMSQYEVERCIHDFIVAYCEYSANSSGRSNLHRDHTIYGFFSRQLGVCECYTEVFLYLCINCGIRALKITGLGHNGPHAWNMVRLEDDWYHVDVTWDDPLTPEREQKNHFISHLYMNLSDDYISINHQATSEFGYPRASSMKYNYNVMSGSFISAGLSDHALIESVALACITYLDAGYDQCEFLFDKRIRCEATISMIKENCYNILYYIRQNTDHKIALNSISFTDGRDAFPALGFKFKHDDSIFVCRSIKLSSFNDREQDAMIAAVVAAVDSGKKSVLFTFDDKLSFNATMEKFNGVIFHVLAEAKKRCVSGRFQEGTFNYTTNSDRHAYCLVLSTYS</sequence>
<dbReference type="EMBL" id="JXTI01000025">
    <property type="protein sequence ID" value="KWX14702.1"/>
    <property type="molecule type" value="Genomic_DNA"/>
</dbReference>
<dbReference type="Proteomes" id="UP000070089">
    <property type="component" value="Unassembled WGS sequence"/>
</dbReference>
<dbReference type="SUPFAM" id="SSF54001">
    <property type="entry name" value="Cysteine proteinases"/>
    <property type="match status" value="1"/>
</dbReference>
<organism evidence="2 3">
    <name type="scientific">Giardia duodenalis assemblage B</name>
    <dbReference type="NCBI Taxonomy" id="1394984"/>
    <lineage>
        <taxon>Eukaryota</taxon>
        <taxon>Metamonada</taxon>
        <taxon>Diplomonadida</taxon>
        <taxon>Hexamitidae</taxon>
        <taxon>Giardiinae</taxon>
        <taxon>Giardia</taxon>
    </lineage>
</organism>